<dbReference type="EMBL" id="JAQAGZ010000027">
    <property type="protein sequence ID" value="MCZ8516789.1"/>
    <property type="molecule type" value="Genomic_DNA"/>
</dbReference>
<evidence type="ECO:0000313" key="2">
    <source>
        <dbReference type="EMBL" id="MCZ8516789.1"/>
    </source>
</evidence>
<proteinExistence type="predicted"/>
<dbReference type="RefSeq" id="WP_269885325.1">
    <property type="nucleotide sequence ID" value="NZ_JAQAGZ010000027.1"/>
</dbReference>
<dbReference type="Pfam" id="PF12788">
    <property type="entry name" value="YmaF"/>
    <property type="match status" value="1"/>
</dbReference>
<dbReference type="InterPro" id="IPR024307">
    <property type="entry name" value="YmaF"/>
</dbReference>
<protein>
    <submittedName>
        <fullName evidence="2">YmaF family protein</fullName>
    </submittedName>
</protein>
<reference evidence="2 3" key="1">
    <citation type="submission" date="2022-12" db="EMBL/GenBank/DDBJ databases">
        <title>Draft genome sequence of Paenibacillus sp. dW9.</title>
        <authorList>
            <person name="Choi E.-W."/>
            <person name="Kim D.-U."/>
        </authorList>
    </citation>
    <scope>NUCLEOTIDE SEQUENCE [LARGE SCALE GENOMIC DNA]</scope>
    <source>
        <strain evidence="3">dW9</strain>
    </source>
</reference>
<name>A0ABT4QIU0_9BACL</name>
<sequence length="139" mass="15207">MEIRKELNVGRRIPVKGYIIDSGDDITSHSHKLYITSWDGRPVHVHPFAGTTSFDVGHDHRYAGYTEPAPSGIQHVHGYHVNTSFDDGHSHVITGTTGPAIELPGGGHIHHFEGFTTVNGKTPHTHKYHGTTGSEDSLI</sequence>
<accession>A0ABT4QIU0</accession>
<dbReference type="Proteomes" id="UP001527882">
    <property type="component" value="Unassembled WGS sequence"/>
</dbReference>
<evidence type="ECO:0000256" key="1">
    <source>
        <dbReference type="SAM" id="MobiDB-lite"/>
    </source>
</evidence>
<comment type="caution">
    <text evidence="2">The sequence shown here is derived from an EMBL/GenBank/DDBJ whole genome shotgun (WGS) entry which is preliminary data.</text>
</comment>
<evidence type="ECO:0000313" key="3">
    <source>
        <dbReference type="Proteomes" id="UP001527882"/>
    </source>
</evidence>
<feature type="region of interest" description="Disordered" evidence="1">
    <location>
        <begin position="120"/>
        <end position="139"/>
    </location>
</feature>
<gene>
    <name evidence="2" type="ORF">O9H85_31380</name>
</gene>
<keyword evidence="3" id="KW-1185">Reference proteome</keyword>
<organism evidence="2 3">
    <name type="scientific">Paenibacillus gyeongsangnamensis</name>
    <dbReference type="NCBI Taxonomy" id="3388067"/>
    <lineage>
        <taxon>Bacteria</taxon>
        <taxon>Bacillati</taxon>
        <taxon>Bacillota</taxon>
        <taxon>Bacilli</taxon>
        <taxon>Bacillales</taxon>
        <taxon>Paenibacillaceae</taxon>
        <taxon>Paenibacillus</taxon>
    </lineage>
</organism>